<dbReference type="SUPFAM" id="SSF51735">
    <property type="entry name" value="NAD(P)-binding Rossmann-fold domains"/>
    <property type="match status" value="1"/>
</dbReference>
<dbReference type="InterPro" id="IPR051122">
    <property type="entry name" value="SDR_DHRS6-like"/>
</dbReference>
<organism evidence="3 4">
    <name type="scientific">Methylorubrum rhodesianum</name>
    <dbReference type="NCBI Taxonomy" id="29427"/>
    <lineage>
        <taxon>Bacteria</taxon>
        <taxon>Pseudomonadati</taxon>
        <taxon>Pseudomonadota</taxon>
        <taxon>Alphaproteobacteria</taxon>
        <taxon>Hyphomicrobiales</taxon>
        <taxon>Methylobacteriaceae</taxon>
        <taxon>Methylorubrum</taxon>
    </lineage>
</organism>
<keyword evidence="2" id="KW-0560">Oxidoreductase</keyword>
<comment type="caution">
    <text evidence="3">The sequence shown here is derived from an EMBL/GenBank/DDBJ whole genome shotgun (WGS) entry which is preliminary data.</text>
</comment>
<comment type="similarity">
    <text evidence="1">Belongs to the short-chain dehydrogenases/reductases (SDR) family.</text>
</comment>
<evidence type="ECO:0000313" key="3">
    <source>
        <dbReference type="EMBL" id="MEN3230533.1"/>
    </source>
</evidence>
<protein>
    <submittedName>
        <fullName evidence="3">SDR family oxidoreductase</fullName>
    </submittedName>
</protein>
<name>A0ABU9ZGY4_9HYPH</name>
<gene>
    <name evidence="3" type="ORF">PUR21_23405</name>
</gene>
<proteinExistence type="inferred from homology"/>
<dbReference type="Proteomes" id="UP001404845">
    <property type="component" value="Unassembled WGS sequence"/>
</dbReference>
<evidence type="ECO:0000313" key="4">
    <source>
        <dbReference type="Proteomes" id="UP001404845"/>
    </source>
</evidence>
<dbReference type="PANTHER" id="PTHR43477">
    <property type="entry name" value="DIHYDROANTICAPSIN 7-DEHYDROGENASE"/>
    <property type="match status" value="1"/>
</dbReference>
<evidence type="ECO:0000256" key="1">
    <source>
        <dbReference type="ARBA" id="ARBA00006484"/>
    </source>
</evidence>
<dbReference type="InterPro" id="IPR036291">
    <property type="entry name" value="NAD(P)-bd_dom_sf"/>
</dbReference>
<dbReference type="RefSeq" id="WP_312034876.1">
    <property type="nucleotide sequence ID" value="NZ_JACWCW010000086.1"/>
</dbReference>
<dbReference type="Pfam" id="PF13561">
    <property type="entry name" value="adh_short_C2"/>
    <property type="match status" value="1"/>
</dbReference>
<keyword evidence="4" id="KW-1185">Reference proteome</keyword>
<reference evidence="3 4" key="1">
    <citation type="journal article" date="2023" name="PLoS ONE">
        <title>Complete genome assembly of Hawai'i environmental nontuberculous mycobacteria reveals unexpected co-isolation with methylobacteria.</title>
        <authorList>
            <person name="Hendrix J."/>
            <person name="Epperson L.E."/>
            <person name="Tong E.I."/>
            <person name="Chan Y.L."/>
            <person name="Hasan N.A."/>
            <person name="Dawrs S.N."/>
            <person name="Norton G.J."/>
            <person name="Virdi R."/>
            <person name="Crooks J.L."/>
            <person name="Chan E.D."/>
            <person name="Honda J.R."/>
            <person name="Strong M."/>
        </authorList>
    </citation>
    <scope>NUCLEOTIDE SEQUENCE [LARGE SCALE GENOMIC DNA]</scope>
    <source>
        <strain evidence="3 4">NJH_HI01</strain>
    </source>
</reference>
<dbReference type="PANTHER" id="PTHR43477:SF1">
    <property type="entry name" value="DIHYDROANTICAPSIN 7-DEHYDROGENASE"/>
    <property type="match status" value="1"/>
</dbReference>
<sequence>MRVNAIAPGAMRTGISAGEMQGENLHRTVAQIPYGRIGTVDDITSAALFLASDLSDYVVGETLLVDGGMSLYAAFADAG</sequence>
<evidence type="ECO:0000256" key="2">
    <source>
        <dbReference type="ARBA" id="ARBA00023002"/>
    </source>
</evidence>
<dbReference type="EMBL" id="JAQYXL010000001">
    <property type="protein sequence ID" value="MEN3230533.1"/>
    <property type="molecule type" value="Genomic_DNA"/>
</dbReference>
<dbReference type="InterPro" id="IPR002347">
    <property type="entry name" value="SDR_fam"/>
</dbReference>
<accession>A0ABU9ZGY4</accession>
<dbReference type="Gene3D" id="3.40.50.720">
    <property type="entry name" value="NAD(P)-binding Rossmann-like Domain"/>
    <property type="match status" value="1"/>
</dbReference>